<dbReference type="AlphaFoldDB" id="M7C4N7"/>
<keyword evidence="2" id="KW-1185">Reference proteome</keyword>
<accession>M7C4N7</accession>
<dbReference type="Proteomes" id="UP000031443">
    <property type="component" value="Unassembled WGS sequence"/>
</dbReference>
<dbReference type="EMBL" id="KB516695">
    <property type="protein sequence ID" value="EMP39418.1"/>
    <property type="molecule type" value="Genomic_DNA"/>
</dbReference>
<sequence>MVGVKHRERSIACHSSTMLRGTPGWSCPGRYLAAEGDQGSKGGLLMQCSFRPGPYAACLCAAMVPLPLMAQWYRQVSLTETRTTVALPKNLRKRIAQILAQTFEEITEADYCDVREHVNTLFRI</sequence>
<gene>
    <name evidence="1" type="ORF">UY3_03359</name>
</gene>
<proteinExistence type="predicted"/>
<reference evidence="2" key="1">
    <citation type="journal article" date="2013" name="Nat. Genet.">
        <title>The draft genomes of soft-shell turtle and green sea turtle yield insights into the development and evolution of the turtle-specific body plan.</title>
        <authorList>
            <person name="Wang Z."/>
            <person name="Pascual-Anaya J."/>
            <person name="Zadissa A."/>
            <person name="Li W."/>
            <person name="Niimura Y."/>
            <person name="Huang Z."/>
            <person name="Li C."/>
            <person name="White S."/>
            <person name="Xiong Z."/>
            <person name="Fang D."/>
            <person name="Wang B."/>
            <person name="Ming Y."/>
            <person name="Chen Y."/>
            <person name="Zheng Y."/>
            <person name="Kuraku S."/>
            <person name="Pignatelli M."/>
            <person name="Herrero J."/>
            <person name="Beal K."/>
            <person name="Nozawa M."/>
            <person name="Li Q."/>
            <person name="Wang J."/>
            <person name="Zhang H."/>
            <person name="Yu L."/>
            <person name="Shigenobu S."/>
            <person name="Wang J."/>
            <person name="Liu J."/>
            <person name="Flicek P."/>
            <person name="Searle S."/>
            <person name="Wang J."/>
            <person name="Kuratani S."/>
            <person name="Yin Y."/>
            <person name="Aken B."/>
            <person name="Zhang G."/>
            <person name="Irie N."/>
        </authorList>
    </citation>
    <scope>NUCLEOTIDE SEQUENCE [LARGE SCALE GENOMIC DNA]</scope>
</reference>
<name>M7C4N7_CHEMY</name>
<organism evidence="1 2">
    <name type="scientific">Chelonia mydas</name>
    <name type="common">Green sea-turtle</name>
    <name type="synonym">Chelonia agassizi</name>
    <dbReference type="NCBI Taxonomy" id="8469"/>
    <lineage>
        <taxon>Eukaryota</taxon>
        <taxon>Metazoa</taxon>
        <taxon>Chordata</taxon>
        <taxon>Craniata</taxon>
        <taxon>Vertebrata</taxon>
        <taxon>Euteleostomi</taxon>
        <taxon>Archelosauria</taxon>
        <taxon>Testudinata</taxon>
        <taxon>Testudines</taxon>
        <taxon>Cryptodira</taxon>
        <taxon>Durocryptodira</taxon>
        <taxon>Americhelydia</taxon>
        <taxon>Chelonioidea</taxon>
        <taxon>Cheloniidae</taxon>
        <taxon>Chelonia</taxon>
    </lineage>
</organism>
<protein>
    <submittedName>
        <fullName evidence="1">Uncharacterized protein</fullName>
    </submittedName>
</protein>
<evidence type="ECO:0000313" key="1">
    <source>
        <dbReference type="EMBL" id="EMP39418.1"/>
    </source>
</evidence>
<evidence type="ECO:0000313" key="2">
    <source>
        <dbReference type="Proteomes" id="UP000031443"/>
    </source>
</evidence>